<proteinExistence type="predicted"/>
<gene>
    <name evidence="1" type="ORF">ABK249_20860</name>
</gene>
<protein>
    <submittedName>
        <fullName evidence="1">Uncharacterized protein</fullName>
    </submittedName>
</protein>
<dbReference type="RefSeq" id="WP_348863838.1">
    <property type="nucleotide sequence ID" value="NZ_JBEAAL010000018.1"/>
</dbReference>
<keyword evidence="2" id="KW-1185">Reference proteome</keyword>
<comment type="caution">
    <text evidence="1">The sequence shown here is derived from an EMBL/GenBank/DDBJ whole genome shotgun (WGS) entry which is preliminary data.</text>
</comment>
<accession>A0ABV0M6A2</accession>
<name>A0ABV0M6A2_9HYPH</name>
<organism evidence="1 2">
    <name type="scientific">Neorhizobium phenanthreniclasticum</name>
    <dbReference type="NCBI Taxonomy" id="3157917"/>
    <lineage>
        <taxon>Bacteria</taxon>
        <taxon>Pseudomonadati</taxon>
        <taxon>Pseudomonadota</taxon>
        <taxon>Alphaproteobacteria</taxon>
        <taxon>Hyphomicrobiales</taxon>
        <taxon>Rhizobiaceae</taxon>
        <taxon>Rhizobium/Agrobacterium group</taxon>
        <taxon>Neorhizobium</taxon>
    </lineage>
</organism>
<evidence type="ECO:0000313" key="2">
    <source>
        <dbReference type="Proteomes" id="UP001496627"/>
    </source>
</evidence>
<dbReference type="Proteomes" id="UP001496627">
    <property type="component" value="Unassembled WGS sequence"/>
</dbReference>
<reference evidence="1 2" key="1">
    <citation type="submission" date="2024-05" db="EMBL/GenBank/DDBJ databases">
        <title>Neorhizobium sp. Rsf11, a plant growth promoting and heavy metal resistant PAH-degrader.</title>
        <authorList>
            <person name="Golubev S.N."/>
            <person name="Muratova A.Y."/>
            <person name="Markelova M.I."/>
        </authorList>
    </citation>
    <scope>NUCLEOTIDE SEQUENCE [LARGE SCALE GENOMIC DNA]</scope>
    <source>
        <strain evidence="1 2">Rsf11</strain>
    </source>
</reference>
<sequence>MAKGRYGCSNQKTILRKNLEDQVLSCLPAAFFGVGVFDDVAGQARRNLAASVKNEPDERQRISEELKAVEQEQRQIIRQISDRAAEGRPRLAALDDMLDGLEEPRAGLGARLRQAPTEEDFGEKIRKLNAGFGNSRTGIPLNPGQRFH</sequence>
<evidence type="ECO:0000313" key="1">
    <source>
        <dbReference type="EMBL" id="MEQ1407381.1"/>
    </source>
</evidence>
<dbReference type="EMBL" id="JBEAAL010000018">
    <property type="protein sequence ID" value="MEQ1407381.1"/>
    <property type="molecule type" value="Genomic_DNA"/>
</dbReference>